<name>A0A9Q1H3R5_HOLLE</name>
<evidence type="ECO:0000313" key="2">
    <source>
        <dbReference type="Proteomes" id="UP001152320"/>
    </source>
</evidence>
<protein>
    <submittedName>
        <fullName evidence="1">Uncharacterized protein</fullName>
    </submittedName>
</protein>
<keyword evidence="2" id="KW-1185">Reference proteome</keyword>
<dbReference type="EMBL" id="JAIZAY010000012">
    <property type="protein sequence ID" value="KAJ8031410.1"/>
    <property type="molecule type" value="Genomic_DNA"/>
</dbReference>
<reference evidence="1" key="1">
    <citation type="submission" date="2021-10" db="EMBL/GenBank/DDBJ databases">
        <title>Tropical sea cucumber genome reveals ecological adaptation and Cuvierian tubules defense mechanism.</title>
        <authorList>
            <person name="Chen T."/>
        </authorList>
    </citation>
    <scope>NUCLEOTIDE SEQUENCE</scope>
    <source>
        <strain evidence="1">Nanhai2018</strain>
        <tissue evidence="1">Muscle</tissue>
    </source>
</reference>
<sequence>MNQECIKFICKRVADSSPRVEENLARWVLFPMSLFAIWKDFFLGISIIEKNSEFENQEFIEFICKRAADLSKRGDEKLARWVSSCPSEQVALSSQSRYLKIFRFSLGIFLDIEKNSEFENQEFIEFICERAADLSKRGE</sequence>
<dbReference type="AlphaFoldDB" id="A0A9Q1H3R5"/>
<dbReference type="Proteomes" id="UP001152320">
    <property type="component" value="Chromosome 12"/>
</dbReference>
<proteinExistence type="predicted"/>
<gene>
    <name evidence="1" type="ORF">HOLleu_24591</name>
</gene>
<accession>A0A9Q1H3R5</accession>
<evidence type="ECO:0000313" key="1">
    <source>
        <dbReference type="EMBL" id="KAJ8031410.1"/>
    </source>
</evidence>
<comment type="caution">
    <text evidence="1">The sequence shown here is derived from an EMBL/GenBank/DDBJ whole genome shotgun (WGS) entry which is preliminary data.</text>
</comment>
<organism evidence="1 2">
    <name type="scientific">Holothuria leucospilota</name>
    <name type="common">Black long sea cucumber</name>
    <name type="synonym">Mertensiothuria leucospilota</name>
    <dbReference type="NCBI Taxonomy" id="206669"/>
    <lineage>
        <taxon>Eukaryota</taxon>
        <taxon>Metazoa</taxon>
        <taxon>Echinodermata</taxon>
        <taxon>Eleutherozoa</taxon>
        <taxon>Echinozoa</taxon>
        <taxon>Holothuroidea</taxon>
        <taxon>Aspidochirotacea</taxon>
        <taxon>Aspidochirotida</taxon>
        <taxon>Holothuriidae</taxon>
        <taxon>Holothuria</taxon>
    </lineage>
</organism>